<dbReference type="PANTHER" id="PTHR34986">
    <property type="entry name" value="EVOLVED BETA-GALACTOSIDASE SUBUNIT BETA"/>
    <property type="match status" value="1"/>
</dbReference>
<evidence type="ECO:0000313" key="1">
    <source>
        <dbReference type="EMBL" id="TCI05426.1"/>
    </source>
</evidence>
<protein>
    <submittedName>
        <fullName evidence="1">DUF386 domain-containing protein</fullName>
    </submittedName>
</protein>
<dbReference type="InterPro" id="IPR037012">
    <property type="entry name" value="NanQ/TabA/YiaL_sf"/>
</dbReference>
<comment type="caution">
    <text evidence="1">The sequence shown here is derived from an EMBL/GenBank/DDBJ whole genome shotgun (WGS) entry which is preliminary data.</text>
</comment>
<dbReference type="NCBIfam" id="TIGR00022">
    <property type="entry name" value="YhcH/YjgK/YiaL family protein"/>
    <property type="match status" value="1"/>
</dbReference>
<gene>
    <name evidence="1" type="ORF">EZV61_05605</name>
</gene>
<dbReference type="PANTHER" id="PTHR34986:SF1">
    <property type="entry name" value="PROTEIN YIAL"/>
    <property type="match status" value="1"/>
</dbReference>
<organism evidence="1 2">
    <name type="scientific">Corallincola luteus</name>
    <dbReference type="NCBI Taxonomy" id="1775177"/>
    <lineage>
        <taxon>Bacteria</taxon>
        <taxon>Pseudomonadati</taxon>
        <taxon>Pseudomonadota</taxon>
        <taxon>Gammaproteobacteria</taxon>
        <taxon>Alteromonadales</taxon>
        <taxon>Psychromonadaceae</taxon>
        <taxon>Corallincola</taxon>
    </lineage>
</organism>
<proteinExistence type="predicted"/>
<sequence length="153" mass="17719">MRKYSYITLETSLKSEVVSALNYAKENFSALEFGRFSIPNTSIFGIKICYETKSIESEIQYELHKKNFDLHFLVEGEECISILKNDSQMNISSSYNEIDDYQLLTSNERNCELIRPNEYILFELGEAHATGYNIDNVNIVHKVVLKIPFELVD</sequence>
<dbReference type="Proteomes" id="UP000292554">
    <property type="component" value="Unassembled WGS sequence"/>
</dbReference>
<reference evidence="1 2" key="1">
    <citation type="submission" date="2019-02" db="EMBL/GenBank/DDBJ databases">
        <title>Corallincola luteus sp. nov., a marine bacterium isolated from surface sediment of Bohai Sea in China.</title>
        <authorList>
            <person name="Ren Q."/>
        </authorList>
    </citation>
    <scope>NUCLEOTIDE SEQUENCE [LARGE SCALE GENOMIC DNA]</scope>
    <source>
        <strain evidence="1 2">DASS28</strain>
    </source>
</reference>
<dbReference type="RefSeq" id="WP_131414574.1">
    <property type="nucleotide sequence ID" value="NZ_SJXE01000001.1"/>
</dbReference>
<accession>A0ABY2AQG4</accession>
<evidence type="ECO:0000313" key="2">
    <source>
        <dbReference type="Proteomes" id="UP000292554"/>
    </source>
</evidence>
<dbReference type="SUPFAM" id="SSF51197">
    <property type="entry name" value="Clavaminate synthase-like"/>
    <property type="match status" value="1"/>
</dbReference>
<dbReference type="Gene3D" id="2.60.120.370">
    <property type="entry name" value="YhcH/YjgK/YiaL"/>
    <property type="match status" value="1"/>
</dbReference>
<dbReference type="Pfam" id="PF04074">
    <property type="entry name" value="DUF386"/>
    <property type="match status" value="1"/>
</dbReference>
<dbReference type="InterPro" id="IPR004375">
    <property type="entry name" value="NanQ/TabA/YiaL"/>
</dbReference>
<name>A0ABY2AQG4_9GAMM</name>
<dbReference type="EMBL" id="SJXE01000001">
    <property type="protein sequence ID" value="TCI05426.1"/>
    <property type="molecule type" value="Genomic_DNA"/>
</dbReference>
<keyword evidence="2" id="KW-1185">Reference proteome</keyword>